<feature type="region of interest" description="Disordered" evidence="1">
    <location>
        <begin position="74"/>
        <end position="94"/>
    </location>
</feature>
<keyword evidence="3" id="KW-1185">Reference proteome</keyword>
<comment type="caution">
    <text evidence="2">The sequence shown here is derived from an EMBL/GenBank/DDBJ whole genome shotgun (WGS) entry which is preliminary data.</text>
</comment>
<dbReference type="EMBL" id="BMAO01025725">
    <property type="protein sequence ID" value="GFR04504.1"/>
    <property type="molecule type" value="Genomic_DNA"/>
</dbReference>
<evidence type="ECO:0000256" key="1">
    <source>
        <dbReference type="SAM" id="MobiDB-lite"/>
    </source>
</evidence>
<dbReference type="Proteomes" id="UP000887116">
    <property type="component" value="Unassembled WGS sequence"/>
</dbReference>
<name>A0A8X6HJX0_TRICU</name>
<sequence length="284" mass="32284">MTAGVAIQKTGTTQPANDLKQSDTMIFYSRKFDLEFKSNSHYPIFSFSSGFPGGKKKLKVGKFERLTELEDSIPEDKELSPDNKEFDTDAGPSSYPNIKTVTAPNIFVIEAAEKSLKKQNMFTVIKKRFNRKKKIFNFYSCELCGEYCSFSSKGFRSHQVTVHKIGVLKERTWDRFGHPFEPLKSETPPASEINPNDLDVRAAPTRVGSERFCLDVRCQVTTTVKTSFQLIGSIYICCGIAGGREGGREARQQLQQHSHTTLSRRNTNNSNKRIKEYHEKRTRT</sequence>
<accession>A0A8X6HJX0</accession>
<feature type="compositionally biased region" description="Low complexity" evidence="1">
    <location>
        <begin position="258"/>
        <end position="271"/>
    </location>
</feature>
<evidence type="ECO:0000313" key="3">
    <source>
        <dbReference type="Proteomes" id="UP000887116"/>
    </source>
</evidence>
<feature type="compositionally biased region" description="Basic and acidic residues" evidence="1">
    <location>
        <begin position="273"/>
        <end position="284"/>
    </location>
</feature>
<dbReference type="AlphaFoldDB" id="A0A8X6HJX0"/>
<gene>
    <name evidence="2" type="primary">NCL1_22674</name>
    <name evidence="2" type="ORF">TNCT_479611</name>
</gene>
<organism evidence="2 3">
    <name type="scientific">Trichonephila clavata</name>
    <name type="common">Joro spider</name>
    <name type="synonym">Nephila clavata</name>
    <dbReference type="NCBI Taxonomy" id="2740835"/>
    <lineage>
        <taxon>Eukaryota</taxon>
        <taxon>Metazoa</taxon>
        <taxon>Ecdysozoa</taxon>
        <taxon>Arthropoda</taxon>
        <taxon>Chelicerata</taxon>
        <taxon>Arachnida</taxon>
        <taxon>Araneae</taxon>
        <taxon>Araneomorphae</taxon>
        <taxon>Entelegynae</taxon>
        <taxon>Araneoidea</taxon>
        <taxon>Nephilidae</taxon>
        <taxon>Trichonephila</taxon>
    </lineage>
</organism>
<protein>
    <submittedName>
        <fullName evidence="2">Uncharacterized protein</fullName>
    </submittedName>
</protein>
<feature type="region of interest" description="Disordered" evidence="1">
    <location>
        <begin position="256"/>
        <end position="284"/>
    </location>
</feature>
<proteinExistence type="predicted"/>
<reference evidence="2" key="1">
    <citation type="submission" date="2020-07" db="EMBL/GenBank/DDBJ databases">
        <title>Multicomponent nature underlies the extraordinary mechanical properties of spider dragline silk.</title>
        <authorList>
            <person name="Kono N."/>
            <person name="Nakamura H."/>
            <person name="Mori M."/>
            <person name="Yoshida Y."/>
            <person name="Ohtoshi R."/>
            <person name="Malay A.D."/>
            <person name="Moran D.A.P."/>
            <person name="Tomita M."/>
            <person name="Numata K."/>
            <person name="Arakawa K."/>
        </authorList>
    </citation>
    <scope>NUCLEOTIDE SEQUENCE</scope>
</reference>
<feature type="compositionally biased region" description="Basic and acidic residues" evidence="1">
    <location>
        <begin position="74"/>
        <end position="87"/>
    </location>
</feature>
<evidence type="ECO:0000313" key="2">
    <source>
        <dbReference type="EMBL" id="GFR04504.1"/>
    </source>
</evidence>